<dbReference type="AlphaFoldDB" id="A0A2P5VV92"/>
<evidence type="ECO:0000313" key="1">
    <source>
        <dbReference type="EMBL" id="PPR82746.1"/>
    </source>
</evidence>
<name>A0A2P5VV92_GOSBA</name>
<protein>
    <submittedName>
        <fullName evidence="1">Uncharacterized protein</fullName>
    </submittedName>
</protein>
<accession>A0A2P5VV92</accession>
<dbReference type="Proteomes" id="UP000239757">
    <property type="component" value="Unassembled WGS sequence"/>
</dbReference>
<gene>
    <name evidence="1" type="ORF">GOBAR_AA37967</name>
</gene>
<reference evidence="1 2" key="1">
    <citation type="submission" date="2015-01" db="EMBL/GenBank/DDBJ databases">
        <title>Genome of allotetraploid Gossypium barbadense reveals genomic plasticity and fiber elongation in cotton evolution.</title>
        <authorList>
            <person name="Chen X."/>
            <person name="Liu X."/>
            <person name="Zhao B."/>
            <person name="Zheng H."/>
            <person name="Hu Y."/>
            <person name="Lu G."/>
            <person name="Yang C."/>
            <person name="Chen J."/>
            <person name="Shan C."/>
            <person name="Zhang L."/>
            <person name="Zhou Y."/>
            <person name="Wang L."/>
            <person name="Guo W."/>
            <person name="Bai Y."/>
            <person name="Ruan J."/>
            <person name="Shangguan X."/>
            <person name="Mao Y."/>
            <person name="Jiang J."/>
            <person name="Zhu Y."/>
            <person name="Lei J."/>
            <person name="Kang H."/>
            <person name="Chen S."/>
            <person name="He X."/>
            <person name="Wang R."/>
            <person name="Wang Y."/>
            <person name="Chen J."/>
            <person name="Wang L."/>
            <person name="Yu S."/>
            <person name="Wang B."/>
            <person name="Wei J."/>
            <person name="Song S."/>
            <person name="Lu X."/>
            <person name="Gao Z."/>
            <person name="Gu W."/>
            <person name="Deng X."/>
            <person name="Ma D."/>
            <person name="Wang S."/>
            <person name="Liang W."/>
            <person name="Fang L."/>
            <person name="Cai C."/>
            <person name="Zhu X."/>
            <person name="Zhou B."/>
            <person name="Zhang Y."/>
            <person name="Chen Z."/>
            <person name="Xu S."/>
            <person name="Zhu R."/>
            <person name="Wang S."/>
            <person name="Zhang T."/>
            <person name="Zhao G."/>
        </authorList>
    </citation>
    <scope>NUCLEOTIDE SEQUENCE [LARGE SCALE GENOMIC DNA]</scope>
    <source>
        <strain evidence="2">cv. Xinhai21</strain>
        <tissue evidence="1">Leaf</tissue>
    </source>
</reference>
<dbReference type="EMBL" id="KZ670708">
    <property type="protein sequence ID" value="PPR82746.1"/>
    <property type="molecule type" value="Genomic_DNA"/>
</dbReference>
<dbReference type="OrthoDB" id="1751344at2759"/>
<proteinExistence type="predicted"/>
<organism evidence="1 2">
    <name type="scientific">Gossypium barbadense</name>
    <name type="common">Sea Island cotton</name>
    <name type="synonym">Hibiscus barbadensis</name>
    <dbReference type="NCBI Taxonomy" id="3634"/>
    <lineage>
        <taxon>Eukaryota</taxon>
        <taxon>Viridiplantae</taxon>
        <taxon>Streptophyta</taxon>
        <taxon>Embryophyta</taxon>
        <taxon>Tracheophyta</taxon>
        <taxon>Spermatophyta</taxon>
        <taxon>Magnoliopsida</taxon>
        <taxon>eudicotyledons</taxon>
        <taxon>Gunneridae</taxon>
        <taxon>Pentapetalae</taxon>
        <taxon>rosids</taxon>
        <taxon>malvids</taxon>
        <taxon>Malvales</taxon>
        <taxon>Malvaceae</taxon>
        <taxon>Malvoideae</taxon>
        <taxon>Gossypium</taxon>
    </lineage>
</organism>
<sequence>MDTIPTMKFLVDGNHVGSNIDIGKAIKKVHWQSEEDSRKEDPTVGMHGRKIHLLQGYINRDRSGLEGYVDMKEKTSDDGEKERNQHEDLKFINKDLKISKGNGAVKESAREKKLTSTVKDGLGSRGFDNDSILGHSFNNDDEVVPRFTHIKVTTLLNNTKHQTVKSFGKKNSSLLEVWRSQDIVDILDHGTGRAIIEANVSREKIPYISSRGFVAG</sequence>
<evidence type="ECO:0000313" key="2">
    <source>
        <dbReference type="Proteomes" id="UP000239757"/>
    </source>
</evidence>